<protein>
    <recommendedName>
        <fullName evidence="3">RING-type domain-containing protein</fullName>
    </recommendedName>
</protein>
<proteinExistence type="predicted"/>
<organism evidence="1 2">
    <name type="scientific">Cryptosporidium xiaoi</name>
    <dbReference type="NCBI Taxonomy" id="659607"/>
    <lineage>
        <taxon>Eukaryota</taxon>
        <taxon>Sar</taxon>
        <taxon>Alveolata</taxon>
        <taxon>Apicomplexa</taxon>
        <taxon>Conoidasida</taxon>
        <taxon>Coccidia</taxon>
        <taxon>Eucoccidiorida</taxon>
        <taxon>Eimeriorina</taxon>
        <taxon>Cryptosporidiidae</taxon>
        <taxon>Cryptosporidium</taxon>
    </lineage>
</organism>
<gene>
    <name evidence="1" type="ORF">RS030_81220</name>
</gene>
<dbReference type="EMBL" id="JAWDEY010000036">
    <property type="protein sequence ID" value="KAK6587784.1"/>
    <property type="molecule type" value="Genomic_DNA"/>
</dbReference>
<dbReference type="Proteomes" id="UP001311799">
    <property type="component" value="Unassembled WGS sequence"/>
</dbReference>
<dbReference type="SUPFAM" id="SSF57850">
    <property type="entry name" value="RING/U-box"/>
    <property type="match status" value="1"/>
</dbReference>
<accession>A0AAV9XU43</accession>
<dbReference type="AlphaFoldDB" id="A0AAV9XU43"/>
<evidence type="ECO:0000313" key="2">
    <source>
        <dbReference type="Proteomes" id="UP001311799"/>
    </source>
</evidence>
<sequence>MYYKIRVEDGEFSIKDKHNDELGIIKYKFHRDLFELLVDYDISCIDISELYIIIITSKNEIFVFKNDGNYRKIGHFKLKNKSYISKKLKYNEEDNKIHILWNNNQYEVYYFSLNINNRENKHELKLLYSDDNVFDMFINKKLKKVILIKNNCDFIMLDGESNESRLLIRLRNNNIRNSRINLIWAKNGSYIIWSVNSELFVYDVKIDNLIIKLNIGGAIKIDDGLNYCKVNLYWKSNQIYILISNMIYLLEIKESEDEIVKYTRNNVNLVSENDFLSNRNINLAQYNLKLIYRLNDLYSIVDVSKIRIKPFNSKFTCIIAILENSRDQLSVIIFDFLFRIVKHDKIYCRKYNYNVKDENDNYIDEVDIDGKSFSSKEYVNLKSYENKPEFIKIGKDQLLIHKNKNKSYLIMDYSTQSDLFLTKIRGCGLPSNFFCSFNERINKEFQLYLIIKYVTSEKERISFELLDHILAKYSNIENSTNEFDIYIEMFNYYGILPEFIHYMNKSTYFFELFMNIKDISWYINFLKLVLKKSSSLFYYVLKNSPIKKILSSYDTRKEFCSNLINYMEKINVKTKKYIDCNCINEGENMNKMIRLKNKNQININSDEHYFYLSYIVLLSWRKMRLDKLLKYCFHLMIDYSSVELFQDAALDYYRALTESDIVDINEFIMNSLYCILGTDNSVILEKMLLNNITDWYECFCKLNGSEYYLFIFIKHLMHYYNKQKKTNRKSICTNLKGIEVLIENNIAKIIELYLNNTSHFLPDCILENKSFLNYEVTLELINNYIDKCENRYNDEYFYIVIETKSIILYLMGEQINAFKLLIENENVYGCLSLVLNFNTNCDEMFGIILKLVCERKNNKCLQDLLYWYYYFIDNPICELSIQNNEHLKGFIFPKSDYYYNIINKFNSKKDTMNCCFWHNIPFNSKYIQAINYDAIINNFILIVDDNKAKISENVDFSFSNIVSRRNVHENYLKVQLNLSSIYWNYWNKTLDNQIYEHADNISKANILNIKNETCSLCNLKLFYCNNEKISNKVIVHHCNHNYHHECLVKISHLNEKSRKFKVNIDNNISKNYFRCIICRLNWVIG</sequence>
<reference evidence="1 2" key="1">
    <citation type="submission" date="2023-10" db="EMBL/GenBank/DDBJ databases">
        <title>Comparative genomics analysis reveals potential genetic determinants of host preference in Cryptosporidium xiaoi.</title>
        <authorList>
            <person name="Xiao L."/>
            <person name="Li J."/>
        </authorList>
    </citation>
    <scope>NUCLEOTIDE SEQUENCE [LARGE SCALE GENOMIC DNA]</scope>
    <source>
        <strain evidence="1 2">52996</strain>
    </source>
</reference>
<keyword evidence="2" id="KW-1185">Reference proteome</keyword>
<name>A0AAV9XU43_9CRYT</name>
<evidence type="ECO:0008006" key="3">
    <source>
        <dbReference type="Google" id="ProtNLM"/>
    </source>
</evidence>
<comment type="caution">
    <text evidence="1">The sequence shown here is derived from an EMBL/GenBank/DDBJ whole genome shotgun (WGS) entry which is preliminary data.</text>
</comment>
<evidence type="ECO:0000313" key="1">
    <source>
        <dbReference type="EMBL" id="KAK6587784.1"/>
    </source>
</evidence>